<feature type="region of interest" description="Disordered" evidence="1">
    <location>
        <begin position="398"/>
        <end position="427"/>
    </location>
</feature>
<evidence type="ECO:0000256" key="1">
    <source>
        <dbReference type="SAM" id="MobiDB-lite"/>
    </source>
</evidence>
<evidence type="ECO:0000313" key="2">
    <source>
        <dbReference type="EMBL" id="GEU43775.1"/>
    </source>
</evidence>
<sequence length="427" mass="49039">MMMIVPVEEVYVEALQVKYPITNWEAYIEDSRKYLKIIRVGNHTEAYQTFVDMLKRFEIDDLVRLWDLVKESFSTIEPTDDKEKALWVELKRLFEPDNDDIQWKLQRDLQVVSKSSKKLWISIPDIIVKEKMESKSKIIQTVSSLKLHMLKTRDYDLWSMRMEQYLTHSGYALWEVIVDGDAPAAIVSVSGGAKAVIPPKTTTEKIARRNELKAKSTLLLAIPDEHLLKFHGIKDAKTLWEAIKTRFGGNKESKKIQKTILKQQYKKFVASRSDDLDKTYDRFQKLISQLEIHGHFARECKAPRSQGNKNKDNTRRVIPVETPANALVVTDRMGYDWRYQAKEGPTDFALMAFSSLGKGYHAVPPPYTRNFIPPRPDLSFAGLDDSVFKSAISEPITSVHETETSTSKTSKESIEKPKTVRPSALII</sequence>
<accession>A0A6L2K6U1</accession>
<comment type="caution">
    <text evidence="2">The sequence shown here is derived from an EMBL/GenBank/DDBJ whole genome shotgun (WGS) entry which is preliminary data.</text>
</comment>
<name>A0A6L2K6U1_TANCI</name>
<gene>
    <name evidence="2" type="ORF">Tci_015753</name>
</gene>
<reference evidence="2" key="1">
    <citation type="journal article" date="2019" name="Sci. Rep.">
        <title>Draft genome of Tanacetum cinerariifolium, the natural source of mosquito coil.</title>
        <authorList>
            <person name="Yamashiro T."/>
            <person name="Shiraishi A."/>
            <person name="Satake H."/>
            <person name="Nakayama K."/>
        </authorList>
    </citation>
    <scope>NUCLEOTIDE SEQUENCE</scope>
</reference>
<dbReference type="EMBL" id="BKCJ010001754">
    <property type="protein sequence ID" value="GEU43775.1"/>
    <property type="molecule type" value="Genomic_DNA"/>
</dbReference>
<feature type="compositionally biased region" description="Basic and acidic residues" evidence="1">
    <location>
        <begin position="409"/>
        <end position="418"/>
    </location>
</feature>
<protein>
    <submittedName>
        <fullName evidence="2">Ribonuclease H-like domain-containing protein</fullName>
    </submittedName>
</protein>
<proteinExistence type="predicted"/>
<organism evidence="2">
    <name type="scientific">Tanacetum cinerariifolium</name>
    <name type="common">Dalmatian daisy</name>
    <name type="synonym">Chrysanthemum cinerariifolium</name>
    <dbReference type="NCBI Taxonomy" id="118510"/>
    <lineage>
        <taxon>Eukaryota</taxon>
        <taxon>Viridiplantae</taxon>
        <taxon>Streptophyta</taxon>
        <taxon>Embryophyta</taxon>
        <taxon>Tracheophyta</taxon>
        <taxon>Spermatophyta</taxon>
        <taxon>Magnoliopsida</taxon>
        <taxon>eudicotyledons</taxon>
        <taxon>Gunneridae</taxon>
        <taxon>Pentapetalae</taxon>
        <taxon>asterids</taxon>
        <taxon>campanulids</taxon>
        <taxon>Asterales</taxon>
        <taxon>Asteraceae</taxon>
        <taxon>Asteroideae</taxon>
        <taxon>Anthemideae</taxon>
        <taxon>Anthemidinae</taxon>
        <taxon>Tanacetum</taxon>
    </lineage>
</organism>
<dbReference type="Pfam" id="PF14223">
    <property type="entry name" value="Retrotran_gag_2"/>
    <property type="match status" value="1"/>
</dbReference>
<dbReference type="AlphaFoldDB" id="A0A6L2K6U1"/>